<keyword evidence="1 11" id="KW-0813">Transport</keyword>
<evidence type="ECO:0000256" key="9">
    <source>
        <dbReference type="ARBA" id="ARBA00023065"/>
    </source>
</evidence>
<comment type="similarity">
    <text evidence="11">Belongs to the KdpC family.</text>
</comment>
<dbReference type="STRING" id="1210089.GCA_001613165_00676"/>
<dbReference type="HAMAP" id="MF_00276">
    <property type="entry name" value="KdpC"/>
    <property type="match status" value="1"/>
</dbReference>
<feature type="compositionally biased region" description="Polar residues" evidence="12">
    <location>
        <begin position="93"/>
        <end position="102"/>
    </location>
</feature>
<evidence type="ECO:0000313" key="13">
    <source>
        <dbReference type="EMBL" id="RDI49061.1"/>
    </source>
</evidence>
<accession>A0A370GZI4</accession>
<feature type="region of interest" description="Disordered" evidence="12">
    <location>
        <begin position="79"/>
        <end position="103"/>
    </location>
</feature>
<keyword evidence="2 11" id="KW-1003">Cell membrane</keyword>
<evidence type="ECO:0000256" key="12">
    <source>
        <dbReference type="SAM" id="MobiDB-lite"/>
    </source>
</evidence>
<evidence type="ECO:0000256" key="5">
    <source>
        <dbReference type="ARBA" id="ARBA00022741"/>
    </source>
</evidence>
<comment type="caution">
    <text evidence="13">The sequence shown here is derived from an EMBL/GenBank/DDBJ whole genome shotgun (WGS) entry which is preliminary data.</text>
</comment>
<dbReference type="AlphaFoldDB" id="A0A370GZI4"/>
<keyword evidence="5 11" id="KW-0547">Nucleotide-binding</keyword>
<comment type="function">
    <text evidence="11">Part of the high-affinity ATP-driven potassium transport (or Kdp) system, which catalyzes the hydrolysis of ATP coupled with the electrogenic transport of potassium into the cytoplasm. This subunit acts as a catalytic chaperone that increases the ATP-binding affinity of the ATP-hydrolyzing subunit KdpB by the formation of a transient KdpB/KdpC/ATP ternary complex.</text>
</comment>
<evidence type="ECO:0000256" key="2">
    <source>
        <dbReference type="ARBA" id="ARBA00022475"/>
    </source>
</evidence>
<keyword evidence="6 11" id="KW-0067">ATP-binding</keyword>
<comment type="subcellular location">
    <subcellularLocation>
        <location evidence="11">Cell membrane</location>
        <topology evidence="11">Single-pass membrane protein</topology>
    </subcellularLocation>
</comment>
<organism evidence="13 14">
    <name type="scientific">Nocardia mexicana</name>
    <dbReference type="NCBI Taxonomy" id="279262"/>
    <lineage>
        <taxon>Bacteria</taxon>
        <taxon>Bacillati</taxon>
        <taxon>Actinomycetota</taxon>
        <taxon>Actinomycetes</taxon>
        <taxon>Mycobacteriales</taxon>
        <taxon>Nocardiaceae</taxon>
        <taxon>Nocardia</taxon>
    </lineage>
</organism>
<sequence>MRMSTWIRQHLAALRALLVLTVITGIVYPVAVFVVAQLPGLNDKADGSLIERDGRVVGSSLIGQAFTDGNGTALAQYFQSRPSSSGKGDGYDPTSTSFTNLGPESIVDTLADNPDDAKQSLLTQVCTRSKEIGEREGVDGSRPFCAPSGAGAVLSVLGPRDSRGGVEHPTKVVSVNEACPATPFLDTYKGVKVECAQVGEDYSAGLIVPIEGDASRDTPVPSDAVVTSASGLDPDISPAYAAIQVPRIAKARNISEDEVRAAVAAHTTGRDLGFLGEPRVNVLKLNLALDKQHPTKS</sequence>
<dbReference type="GO" id="GO:0005886">
    <property type="term" value="C:plasma membrane"/>
    <property type="evidence" value="ECO:0007669"/>
    <property type="project" value="UniProtKB-SubCell"/>
</dbReference>
<name>A0A370GZI4_9NOCA</name>
<keyword evidence="10 11" id="KW-0472">Membrane</keyword>
<proteinExistence type="inferred from homology"/>
<gene>
    <name evidence="11" type="primary">kdpC</name>
    <name evidence="13" type="ORF">DFR68_107186</name>
</gene>
<protein>
    <recommendedName>
        <fullName evidence="11">Potassium-transporting ATPase KdpC subunit</fullName>
    </recommendedName>
    <alternativeName>
        <fullName evidence="11">ATP phosphohydrolase [potassium-transporting] C chain</fullName>
    </alternativeName>
    <alternativeName>
        <fullName evidence="11">Potassium-binding and translocating subunit C</fullName>
    </alternativeName>
    <alternativeName>
        <fullName evidence="11">Potassium-translocating ATPase C chain</fullName>
    </alternativeName>
</protein>
<keyword evidence="8 11" id="KW-1133">Transmembrane helix</keyword>
<dbReference type="RefSeq" id="WP_068013704.1">
    <property type="nucleotide sequence ID" value="NZ_QQAZ01000007.1"/>
</dbReference>
<dbReference type="PANTHER" id="PTHR30042:SF2">
    <property type="entry name" value="POTASSIUM-TRANSPORTING ATPASE KDPC SUBUNIT"/>
    <property type="match status" value="1"/>
</dbReference>
<keyword evidence="7 11" id="KW-0630">Potassium</keyword>
<dbReference type="GO" id="GO:0008556">
    <property type="term" value="F:P-type potassium transmembrane transporter activity"/>
    <property type="evidence" value="ECO:0007669"/>
    <property type="project" value="InterPro"/>
</dbReference>
<keyword evidence="4 11" id="KW-0812">Transmembrane</keyword>
<dbReference type="InterPro" id="IPR003820">
    <property type="entry name" value="KdpC"/>
</dbReference>
<evidence type="ECO:0000256" key="4">
    <source>
        <dbReference type="ARBA" id="ARBA00022692"/>
    </source>
</evidence>
<dbReference type="Pfam" id="PF02669">
    <property type="entry name" value="KdpC"/>
    <property type="match status" value="2"/>
</dbReference>
<reference evidence="13 14" key="1">
    <citation type="submission" date="2018-07" db="EMBL/GenBank/DDBJ databases">
        <title>Genomic Encyclopedia of Type Strains, Phase IV (KMG-IV): sequencing the most valuable type-strain genomes for metagenomic binning, comparative biology and taxonomic classification.</title>
        <authorList>
            <person name="Goeker M."/>
        </authorList>
    </citation>
    <scope>NUCLEOTIDE SEQUENCE [LARGE SCALE GENOMIC DNA]</scope>
    <source>
        <strain evidence="13 14">DSM 44952</strain>
    </source>
</reference>
<evidence type="ECO:0000256" key="8">
    <source>
        <dbReference type="ARBA" id="ARBA00022989"/>
    </source>
</evidence>
<keyword evidence="3 11" id="KW-0633">Potassium transport</keyword>
<dbReference type="OrthoDB" id="9788285at2"/>
<comment type="subunit">
    <text evidence="11">The system is composed of three essential subunits: KdpA, KdpB and KdpC.</text>
</comment>
<feature type="transmembrane region" description="Helical" evidence="11">
    <location>
        <begin position="12"/>
        <end position="36"/>
    </location>
</feature>
<evidence type="ECO:0000256" key="10">
    <source>
        <dbReference type="ARBA" id="ARBA00023136"/>
    </source>
</evidence>
<keyword evidence="9 11" id="KW-0406">Ion transport</keyword>
<dbReference type="Proteomes" id="UP000255355">
    <property type="component" value="Unassembled WGS sequence"/>
</dbReference>
<dbReference type="GO" id="GO:0005524">
    <property type="term" value="F:ATP binding"/>
    <property type="evidence" value="ECO:0007669"/>
    <property type="project" value="UniProtKB-UniRule"/>
</dbReference>
<evidence type="ECO:0000256" key="6">
    <source>
        <dbReference type="ARBA" id="ARBA00022840"/>
    </source>
</evidence>
<evidence type="ECO:0000256" key="11">
    <source>
        <dbReference type="HAMAP-Rule" id="MF_00276"/>
    </source>
</evidence>
<keyword evidence="14" id="KW-1185">Reference proteome</keyword>
<dbReference type="PANTHER" id="PTHR30042">
    <property type="entry name" value="POTASSIUM-TRANSPORTING ATPASE C CHAIN"/>
    <property type="match status" value="1"/>
</dbReference>
<dbReference type="EMBL" id="QQAZ01000007">
    <property type="protein sequence ID" value="RDI49061.1"/>
    <property type="molecule type" value="Genomic_DNA"/>
</dbReference>
<evidence type="ECO:0000256" key="7">
    <source>
        <dbReference type="ARBA" id="ARBA00022958"/>
    </source>
</evidence>
<evidence type="ECO:0000256" key="3">
    <source>
        <dbReference type="ARBA" id="ARBA00022538"/>
    </source>
</evidence>
<evidence type="ECO:0000313" key="14">
    <source>
        <dbReference type="Proteomes" id="UP000255355"/>
    </source>
</evidence>
<evidence type="ECO:0000256" key="1">
    <source>
        <dbReference type="ARBA" id="ARBA00022448"/>
    </source>
</evidence>